<dbReference type="Proteomes" id="UP000682733">
    <property type="component" value="Unassembled WGS sequence"/>
</dbReference>
<evidence type="ECO:0000313" key="2">
    <source>
        <dbReference type="EMBL" id="CAF1290661.1"/>
    </source>
</evidence>
<gene>
    <name evidence="2" type="ORF">OVA965_LOCUS28078</name>
    <name evidence="3" type="ORF">TMI583_LOCUS28829</name>
</gene>
<sequence length="110" mass="12194">TTPTSEIVARGMAGLKKILKSGIQLVARDRHAEQAIRTRVGSGRLKADEIIEAYRTGREFSDSDGKTYIRHKSATGTTVVTDRRNGKIVTVQSDDKPNSRWKQIANRGQN</sequence>
<feature type="region of interest" description="Disordered" evidence="1">
    <location>
        <begin position="90"/>
        <end position="110"/>
    </location>
</feature>
<dbReference type="EMBL" id="CAJOBA010040487">
    <property type="protein sequence ID" value="CAF4095530.1"/>
    <property type="molecule type" value="Genomic_DNA"/>
</dbReference>
<dbReference type="EMBL" id="CAJNOK010018914">
    <property type="protein sequence ID" value="CAF1290661.1"/>
    <property type="molecule type" value="Genomic_DNA"/>
</dbReference>
<evidence type="ECO:0000313" key="3">
    <source>
        <dbReference type="EMBL" id="CAF4095530.1"/>
    </source>
</evidence>
<accession>A0A8S2ERL1</accession>
<name>A0A8S2ERL1_9BILA</name>
<organism evidence="2 4">
    <name type="scientific">Didymodactylos carnosus</name>
    <dbReference type="NCBI Taxonomy" id="1234261"/>
    <lineage>
        <taxon>Eukaryota</taxon>
        <taxon>Metazoa</taxon>
        <taxon>Spiralia</taxon>
        <taxon>Gnathifera</taxon>
        <taxon>Rotifera</taxon>
        <taxon>Eurotatoria</taxon>
        <taxon>Bdelloidea</taxon>
        <taxon>Philodinida</taxon>
        <taxon>Philodinidae</taxon>
        <taxon>Didymodactylos</taxon>
    </lineage>
</organism>
<evidence type="ECO:0000313" key="4">
    <source>
        <dbReference type="Proteomes" id="UP000677228"/>
    </source>
</evidence>
<evidence type="ECO:0000256" key="1">
    <source>
        <dbReference type="SAM" id="MobiDB-lite"/>
    </source>
</evidence>
<feature type="non-terminal residue" evidence="2">
    <location>
        <position position="1"/>
    </location>
</feature>
<dbReference type="Proteomes" id="UP000677228">
    <property type="component" value="Unassembled WGS sequence"/>
</dbReference>
<proteinExistence type="predicted"/>
<protein>
    <submittedName>
        <fullName evidence="2">Uncharacterized protein</fullName>
    </submittedName>
</protein>
<dbReference type="AlphaFoldDB" id="A0A8S2ERL1"/>
<comment type="caution">
    <text evidence="2">The sequence shown here is derived from an EMBL/GenBank/DDBJ whole genome shotgun (WGS) entry which is preliminary data.</text>
</comment>
<reference evidence="2" key="1">
    <citation type="submission" date="2021-02" db="EMBL/GenBank/DDBJ databases">
        <authorList>
            <person name="Nowell W R."/>
        </authorList>
    </citation>
    <scope>NUCLEOTIDE SEQUENCE</scope>
</reference>